<dbReference type="RefSeq" id="WP_168631573.1">
    <property type="nucleotide sequence ID" value="NZ_BONL01000021.1"/>
</dbReference>
<keyword evidence="4 6" id="KW-0472">Membrane</keyword>
<keyword evidence="9" id="KW-1185">Reference proteome</keyword>
<evidence type="ECO:0000256" key="3">
    <source>
        <dbReference type="ARBA" id="ARBA00022989"/>
    </source>
</evidence>
<evidence type="ECO:0000256" key="5">
    <source>
        <dbReference type="SAM" id="MobiDB-lite"/>
    </source>
</evidence>
<keyword evidence="3 6" id="KW-1133">Transmembrane helix</keyword>
<dbReference type="Proteomes" id="UP000581206">
    <property type="component" value="Unassembled WGS sequence"/>
</dbReference>
<evidence type="ECO:0000256" key="4">
    <source>
        <dbReference type="ARBA" id="ARBA00023136"/>
    </source>
</evidence>
<evidence type="ECO:0000256" key="1">
    <source>
        <dbReference type="ARBA" id="ARBA00004141"/>
    </source>
</evidence>
<dbReference type="EMBL" id="JAAXOX010000015">
    <property type="protein sequence ID" value="NKY24454.1"/>
    <property type="molecule type" value="Genomic_DNA"/>
</dbReference>
<dbReference type="AlphaFoldDB" id="A0A7X6KYQ7"/>
<accession>A0A7X6KYQ7</accession>
<feature type="transmembrane region" description="Helical" evidence="6">
    <location>
        <begin position="114"/>
        <end position="135"/>
    </location>
</feature>
<protein>
    <submittedName>
        <fullName evidence="8">FUSC family protein</fullName>
    </submittedName>
</protein>
<dbReference type="Pfam" id="PF13515">
    <property type="entry name" value="FUSC_2"/>
    <property type="match status" value="1"/>
</dbReference>
<keyword evidence="2 6" id="KW-0812">Transmembrane</keyword>
<evidence type="ECO:0000313" key="9">
    <source>
        <dbReference type="Proteomes" id="UP000581206"/>
    </source>
</evidence>
<feature type="domain" description="Integral membrane bound transporter" evidence="7">
    <location>
        <begin position="176"/>
        <end position="303"/>
    </location>
</feature>
<feature type="transmembrane region" description="Helical" evidence="6">
    <location>
        <begin position="165"/>
        <end position="184"/>
    </location>
</feature>
<gene>
    <name evidence="8" type="ORF">HGA03_17475</name>
</gene>
<proteinExistence type="predicted"/>
<dbReference type="InterPro" id="IPR049453">
    <property type="entry name" value="Memb_transporter_dom"/>
</dbReference>
<feature type="region of interest" description="Disordered" evidence="5">
    <location>
        <begin position="318"/>
        <end position="346"/>
    </location>
</feature>
<feature type="transmembrane region" description="Helical" evidence="6">
    <location>
        <begin position="47"/>
        <end position="76"/>
    </location>
</feature>
<feature type="transmembrane region" description="Helical" evidence="6">
    <location>
        <begin position="259"/>
        <end position="277"/>
    </location>
</feature>
<evidence type="ECO:0000259" key="7">
    <source>
        <dbReference type="Pfam" id="PF13515"/>
    </source>
</evidence>
<organism evidence="8 9">
    <name type="scientific">Cellulomonas denverensis</name>
    <dbReference type="NCBI Taxonomy" id="264297"/>
    <lineage>
        <taxon>Bacteria</taxon>
        <taxon>Bacillati</taxon>
        <taxon>Actinomycetota</taxon>
        <taxon>Actinomycetes</taxon>
        <taxon>Micrococcales</taxon>
        <taxon>Cellulomonadaceae</taxon>
        <taxon>Cellulomonas</taxon>
    </lineage>
</organism>
<comment type="subcellular location">
    <subcellularLocation>
        <location evidence="1">Membrane</location>
        <topology evidence="1">Multi-pass membrane protein</topology>
    </subcellularLocation>
</comment>
<reference evidence="8 9" key="1">
    <citation type="submission" date="2020-04" db="EMBL/GenBank/DDBJ databases">
        <title>MicrobeNet Type strains.</title>
        <authorList>
            <person name="Nicholson A.C."/>
        </authorList>
    </citation>
    <scope>NUCLEOTIDE SEQUENCE [LARGE SCALE GENOMIC DNA]</scope>
    <source>
        <strain evidence="8 9">ATCC BAA-788</strain>
    </source>
</reference>
<dbReference type="GO" id="GO:0016020">
    <property type="term" value="C:membrane"/>
    <property type="evidence" value="ECO:0007669"/>
    <property type="project" value="UniProtKB-SubCell"/>
</dbReference>
<evidence type="ECO:0000256" key="6">
    <source>
        <dbReference type="SAM" id="Phobius"/>
    </source>
</evidence>
<sequence length="346" mass="35020">MSIPLAVCVALGRLDWAPYAVFGAINSAYGKQLDYGPRLRAQAGMGLALTAAVLAGTGVGISGAGSFLTVAAMAAFSAIGSVLARTRGWLPVPSLFLVFAVGTLSSFPHAVGDLVLALLLPAGAATFALGLGQVGRWLPTSRRPRQPAPARVSLRAHLSQLTGRFDLLTHALGPLLAGSVALVAGLGHPYWAAVTATVPLAGSTLAARASRATLRVGGTLVGVLLAYALLAGDPSPWFLVGAVAVLQVLTELFVARHYGIAVIAITPMALILTRLGGGTASVDRLVSDRVVETVLGAAVALAVLVAVRPLELAALRRGAAGPPPGSTRPAARADRTGSSAPDGPRL</sequence>
<name>A0A7X6KYQ7_9CELL</name>
<feature type="transmembrane region" description="Helical" evidence="6">
    <location>
        <begin position="88"/>
        <end position="108"/>
    </location>
</feature>
<feature type="transmembrane region" description="Helical" evidence="6">
    <location>
        <begin position="289"/>
        <end position="307"/>
    </location>
</feature>
<comment type="caution">
    <text evidence="8">The sequence shown here is derived from an EMBL/GenBank/DDBJ whole genome shotgun (WGS) entry which is preliminary data.</text>
</comment>
<evidence type="ECO:0000256" key="2">
    <source>
        <dbReference type="ARBA" id="ARBA00022692"/>
    </source>
</evidence>
<evidence type="ECO:0000313" key="8">
    <source>
        <dbReference type="EMBL" id="NKY24454.1"/>
    </source>
</evidence>